<feature type="compositionally biased region" description="Basic and acidic residues" evidence="1">
    <location>
        <begin position="30"/>
        <end position="45"/>
    </location>
</feature>
<dbReference type="RefSeq" id="WP_093054041.1">
    <property type="nucleotide sequence ID" value="NZ_FOGT01000013.1"/>
</dbReference>
<accession>A0A1H9W028</accession>
<name>A0A1H9W028_9BACI</name>
<feature type="region of interest" description="Disordered" evidence="1">
    <location>
        <begin position="23"/>
        <end position="94"/>
    </location>
</feature>
<gene>
    <name evidence="2" type="ORF">SAMN05518684_11379</name>
</gene>
<organism evidence="2 3">
    <name type="scientific">Salipaludibacillus aurantiacus</name>
    <dbReference type="NCBI Taxonomy" id="1601833"/>
    <lineage>
        <taxon>Bacteria</taxon>
        <taxon>Bacillati</taxon>
        <taxon>Bacillota</taxon>
        <taxon>Bacilli</taxon>
        <taxon>Bacillales</taxon>
        <taxon>Bacillaceae</taxon>
    </lineage>
</organism>
<dbReference type="OrthoDB" id="2429124at2"/>
<feature type="compositionally biased region" description="Basic and acidic residues" evidence="1">
    <location>
        <begin position="81"/>
        <end position="94"/>
    </location>
</feature>
<evidence type="ECO:0000313" key="3">
    <source>
        <dbReference type="Proteomes" id="UP000198571"/>
    </source>
</evidence>
<sequence length="94" mass="10580">MRKSLVFGSLISAGGAILATSAYKKRQKGKYREDLDMQNKEKLDEVESADADQAPEERGLTQLDAIHKNDWGNNGFPQTHEGMRELEEEGKKEN</sequence>
<feature type="compositionally biased region" description="Basic and acidic residues" evidence="1">
    <location>
        <begin position="55"/>
        <end position="70"/>
    </location>
</feature>
<dbReference type="Proteomes" id="UP000198571">
    <property type="component" value="Unassembled WGS sequence"/>
</dbReference>
<evidence type="ECO:0000313" key="2">
    <source>
        <dbReference type="EMBL" id="SES26863.1"/>
    </source>
</evidence>
<dbReference type="EMBL" id="FOGT01000013">
    <property type="protein sequence ID" value="SES26863.1"/>
    <property type="molecule type" value="Genomic_DNA"/>
</dbReference>
<keyword evidence="3" id="KW-1185">Reference proteome</keyword>
<protein>
    <submittedName>
        <fullName evidence="2">Uncharacterized protein</fullName>
    </submittedName>
</protein>
<evidence type="ECO:0000256" key="1">
    <source>
        <dbReference type="SAM" id="MobiDB-lite"/>
    </source>
</evidence>
<proteinExistence type="predicted"/>
<reference evidence="3" key="1">
    <citation type="submission" date="2016-10" db="EMBL/GenBank/DDBJ databases">
        <authorList>
            <person name="Varghese N."/>
            <person name="Submissions S."/>
        </authorList>
    </citation>
    <scope>NUCLEOTIDE SEQUENCE [LARGE SCALE GENOMIC DNA]</scope>
    <source>
        <strain evidence="3">S9</strain>
    </source>
</reference>
<dbReference type="AlphaFoldDB" id="A0A1H9W028"/>